<accession>A0A381Y6R3</accession>
<sequence length="348" mass="39197">MSLGKKMLAALCMSSLLFSGHPILDHALPRLSDYGFFQEPMKHQVPIDGILPYTIASPLFSDYAEKLRFIHVPDQVAISHTADHTFNFPAGTFLIKTFYYPSDFRKPDGARRLIETRLLKKTETEWLAMPYVWNAEQTEAVLALAGDRTDVSWIHGNGKAMNVLYSIPNMNQCKSCHVYNNIQQPIGPKVRNLNLDFVYDDGTMNQLEKWVSSGILEPLPDINTLPRTVNYSDNYDGTLDNRARAWLDINCAHCHRRGGPAETSGLYLDLEETHPTALGVNKPPVAAGRGSGDRMYTIVPGHPEESIMDFRIRSTDPGIMMPELSRKLVHTEGVELIQAWIREMPKGE</sequence>
<evidence type="ECO:0000313" key="1">
    <source>
        <dbReference type="EMBL" id="SVA72675.1"/>
    </source>
</evidence>
<reference evidence="1" key="1">
    <citation type="submission" date="2018-05" db="EMBL/GenBank/DDBJ databases">
        <authorList>
            <person name="Lanie J.A."/>
            <person name="Ng W.-L."/>
            <person name="Kazmierczak K.M."/>
            <person name="Andrzejewski T.M."/>
            <person name="Davidsen T.M."/>
            <person name="Wayne K.J."/>
            <person name="Tettelin H."/>
            <person name="Glass J.I."/>
            <person name="Rusch D."/>
            <person name="Podicherti R."/>
            <person name="Tsui H.-C.T."/>
            <person name="Winkler M.E."/>
        </authorList>
    </citation>
    <scope>NUCLEOTIDE SEQUENCE</scope>
</reference>
<evidence type="ECO:0008006" key="2">
    <source>
        <dbReference type="Google" id="ProtNLM"/>
    </source>
</evidence>
<gene>
    <name evidence="1" type="ORF">METZ01_LOCUS125529</name>
</gene>
<dbReference type="NCBIfam" id="TIGR03806">
    <property type="entry name" value="chp_HNE_0200"/>
    <property type="match status" value="1"/>
</dbReference>
<dbReference type="EMBL" id="UINC01017513">
    <property type="protein sequence ID" value="SVA72675.1"/>
    <property type="molecule type" value="Genomic_DNA"/>
</dbReference>
<proteinExistence type="predicted"/>
<name>A0A381Y6R3_9ZZZZ</name>
<protein>
    <recommendedName>
        <fullName evidence="2">Cytochrome c domain-containing protein</fullName>
    </recommendedName>
</protein>
<dbReference type="AlphaFoldDB" id="A0A381Y6R3"/>
<organism evidence="1">
    <name type="scientific">marine metagenome</name>
    <dbReference type="NCBI Taxonomy" id="408172"/>
    <lineage>
        <taxon>unclassified sequences</taxon>
        <taxon>metagenomes</taxon>
        <taxon>ecological metagenomes</taxon>
    </lineage>
</organism>
<dbReference type="InterPro" id="IPR022269">
    <property type="entry name" value="SO_2930-like_C"/>
</dbReference>